<protein>
    <recommendedName>
        <fullName evidence="7">Cation/H+ exchanger domain-containing protein</fullName>
    </recommendedName>
</protein>
<sequence length="311" mass="33966">MAVSAVADIVLRQLFVREVSETAAGEELTAPEEGVSHEFGALNTLLLVLVLGLCILSAYLVKAYKFYYLPESAAAILVGLLVGGLARAFSPTKDELDFLSFRPELFFFLFLPPIIFEADSILSSKIPGVCAPLQVKPSMFSTNDLEMPIAACDEPQASSPREGGFESSSFQRRRCSTTGSFGPPDVERPHRGIHRFWKDFDRRYMKPTFGGQGEGEEEGPYSEREGGRGEGAEEEEDLLVCARASEQAGEKVQDYIEQRYNHPKLPKPPGLPSQQQPPTRFQSGGSDSWLDGSGLASEANNSNSNNGFNAS</sequence>
<accession>A0A4D9CPZ5</accession>
<feature type="compositionally biased region" description="Low complexity" evidence="3">
    <location>
        <begin position="283"/>
        <end position="311"/>
    </location>
</feature>
<dbReference type="OrthoDB" id="10410241at2759"/>
<feature type="transmembrane region" description="Helical" evidence="4">
    <location>
        <begin position="41"/>
        <end position="61"/>
    </location>
</feature>
<keyword evidence="6" id="KW-1185">Reference proteome</keyword>
<dbReference type="GO" id="GO:0015385">
    <property type="term" value="F:sodium:proton antiporter activity"/>
    <property type="evidence" value="ECO:0007669"/>
    <property type="project" value="InterPro"/>
</dbReference>
<evidence type="ECO:0000313" key="5">
    <source>
        <dbReference type="EMBL" id="TFJ80816.1"/>
    </source>
</evidence>
<dbReference type="AlphaFoldDB" id="A0A4D9CPZ5"/>
<dbReference type="Proteomes" id="UP000355283">
    <property type="component" value="Unassembled WGS sequence"/>
</dbReference>
<feature type="compositionally biased region" description="Polar residues" evidence="3">
    <location>
        <begin position="272"/>
        <end position="282"/>
    </location>
</feature>
<keyword evidence="4" id="KW-1133">Transmembrane helix</keyword>
<feature type="compositionally biased region" description="Basic and acidic residues" evidence="3">
    <location>
        <begin position="248"/>
        <end position="260"/>
    </location>
</feature>
<feature type="region of interest" description="Disordered" evidence="3">
    <location>
        <begin position="207"/>
        <end position="311"/>
    </location>
</feature>
<feature type="region of interest" description="Disordered" evidence="3">
    <location>
        <begin position="155"/>
        <end position="188"/>
    </location>
</feature>
<dbReference type="PANTHER" id="PTHR10110:SF187">
    <property type="entry name" value="SODIUM_HYDROGEN EXCHANGER"/>
    <property type="match status" value="1"/>
</dbReference>
<keyword evidence="2" id="KW-0406">Ion transport</keyword>
<evidence type="ECO:0000256" key="4">
    <source>
        <dbReference type="SAM" id="Phobius"/>
    </source>
</evidence>
<comment type="caution">
    <text evidence="5">The sequence shown here is derived from an EMBL/GenBank/DDBJ whole genome shotgun (WGS) entry which is preliminary data.</text>
</comment>
<dbReference type="EMBL" id="SDOX01000157">
    <property type="protein sequence ID" value="TFJ80816.1"/>
    <property type="molecule type" value="Genomic_DNA"/>
</dbReference>
<feature type="compositionally biased region" description="Polar residues" evidence="3">
    <location>
        <begin position="166"/>
        <end position="180"/>
    </location>
</feature>
<dbReference type="GO" id="GO:0098719">
    <property type="term" value="P:sodium ion import across plasma membrane"/>
    <property type="evidence" value="ECO:0007669"/>
    <property type="project" value="TreeGrafter"/>
</dbReference>
<evidence type="ECO:0000256" key="2">
    <source>
        <dbReference type="ARBA" id="ARBA00023065"/>
    </source>
</evidence>
<feature type="compositionally biased region" description="Basic and acidic residues" evidence="3">
    <location>
        <begin position="221"/>
        <end position="231"/>
    </location>
</feature>
<name>A0A4D9CPZ5_9STRA</name>
<keyword evidence="4" id="KW-0812">Transmembrane</keyword>
<proteinExistence type="predicted"/>
<evidence type="ECO:0000256" key="1">
    <source>
        <dbReference type="ARBA" id="ARBA00022448"/>
    </source>
</evidence>
<dbReference type="PANTHER" id="PTHR10110">
    <property type="entry name" value="SODIUM/HYDROGEN EXCHANGER"/>
    <property type="match status" value="1"/>
</dbReference>
<keyword evidence="1" id="KW-0813">Transport</keyword>
<organism evidence="5 6">
    <name type="scientific">Nannochloropsis salina CCMP1776</name>
    <dbReference type="NCBI Taxonomy" id="1027361"/>
    <lineage>
        <taxon>Eukaryota</taxon>
        <taxon>Sar</taxon>
        <taxon>Stramenopiles</taxon>
        <taxon>Ochrophyta</taxon>
        <taxon>Eustigmatophyceae</taxon>
        <taxon>Eustigmatales</taxon>
        <taxon>Monodopsidaceae</taxon>
        <taxon>Microchloropsis</taxon>
        <taxon>Microchloropsis salina</taxon>
    </lineage>
</organism>
<evidence type="ECO:0000256" key="3">
    <source>
        <dbReference type="SAM" id="MobiDB-lite"/>
    </source>
</evidence>
<keyword evidence="4" id="KW-0472">Membrane</keyword>
<dbReference type="GO" id="GO:0051453">
    <property type="term" value="P:regulation of intracellular pH"/>
    <property type="evidence" value="ECO:0007669"/>
    <property type="project" value="TreeGrafter"/>
</dbReference>
<evidence type="ECO:0000313" key="6">
    <source>
        <dbReference type="Proteomes" id="UP000355283"/>
    </source>
</evidence>
<reference evidence="5 6" key="1">
    <citation type="submission" date="2019-01" db="EMBL/GenBank/DDBJ databases">
        <title>Nuclear Genome Assembly of the Microalgal Biofuel strain Nannochloropsis salina CCMP1776.</title>
        <authorList>
            <person name="Hovde B."/>
        </authorList>
    </citation>
    <scope>NUCLEOTIDE SEQUENCE [LARGE SCALE GENOMIC DNA]</scope>
    <source>
        <strain evidence="5 6">CCMP1776</strain>
    </source>
</reference>
<evidence type="ECO:0008006" key="7">
    <source>
        <dbReference type="Google" id="ProtNLM"/>
    </source>
</evidence>
<dbReference type="GO" id="GO:0015386">
    <property type="term" value="F:potassium:proton antiporter activity"/>
    <property type="evidence" value="ECO:0007669"/>
    <property type="project" value="TreeGrafter"/>
</dbReference>
<dbReference type="InterPro" id="IPR018422">
    <property type="entry name" value="Cation/H_exchanger_CPA1"/>
</dbReference>
<gene>
    <name evidence="5" type="ORF">NSK_007847</name>
</gene>
<feature type="transmembrane region" description="Helical" evidence="4">
    <location>
        <begin position="68"/>
        <end position="86"/>
    </location>
</feature>
<dbReference type="GO" id="GO:0005886">
    <property type="term" value="C:plasma membrane"/>
    <property type="evidence" value="ECO:0007669"/>
    <property type="project" value="TreeGrafter"/>
</dbReference>